<evidence type="ECO:0000313" key="3">
    <source>
        <dbReference type="Proteomes" id="UP001611339"/>
    </source>
</evidence>
<gene>
    <name evidence="2" type="ORF">ACH407_28825</name>
</gene>
<dbReference type="EMBL" id="JBIRUI010000015">
    <property type="protein sequence ID" value="MFI1717554.1"/>
    <property type="molecule type" value="Genomic_DNA"/>
</dbReference>
<protein>
    <recommendedName>
        <fullName evidence="4">Transposase</fullName>
    </recommendedName>
</protein>
<evidence type="ECO:0000313" key="2">
    <source>
        <dbReference type="EMBL" id="MFI1717554.1"/>
    </source>
</evidence>
<sequence>MVSIDEYVMRRGRVHGTVLVDIERRRPVDLLPDHEAGTVAICRDRVQLTRLLLDFDHPRGRRVLSKDSFEVITGRVRVPDQGGCDSRVTSLPEESPPRRPGRQVSGDVRQSRELLPQRGHVRSRLPTGLDYHKK</sequence>
<comment type="caution">
    <text evidence="2">The sequence shown here is derived from an EMBL/GenBank/DDBJ whole genome shotgun (WGS) entry which is preliminary data.</text>
</comment>
<dbReference type="Proteomes" id="UP001611339">
    <property type="component" value="Unassembled WGS sequence"/>
</dbReference>
<organism evidence="2 3">
    <name type="scientific">Streptomyces litmocidini</name>
    <dbReference type="NCBI Taxonomy" id="67318"/>
    <lineage>
        <taxon>Bacteria</taxon>
        <taxon>Bacillati</taxon>
        <taxon>Actinomycetota</taxon>
        <taxon>Actinomycetes</taxon>
        <taxon>Kitasatosporales</taxon>
        <taxon>Streptomycetaceae</taxon>
        <taxon>Streptomyces</taxon>
    </lineage>
</organism>
<reference evidence="2 3" key="1">
    <citation type="submission" date="2024-10" db="EMBL/GenBank/DDBJ databases">
        <title>The Natural Products Discovery Center: Release of the First 8490 Sequenced Strains for Exploring Actinobacteria Biosynthetic Diversity.</title>
        <authorList>
            <person name="Kalkreuter E."/>
            <person name="Kautsar S.A."/>
            <person name="Yang D."/>
            <person name="Bader C.D."/>
            <person name="Teijaro C.N."/>
            <person name="Fluegel L."/>
            <person name="Davis C.M."/>
            <person name="Simpson J.R."/>
            <person name="Lauterbach L."/>
            <person name="Steele A.D."/>
            <person name="Gui C."/>
            <person name="Meng S."/>
            <person name="Li G."/>
            <person name="Viehrig K."/>
            <person name="Ye F."/>
            <person name="Su P."/>
            <person name="Kiefer A.F."/>
            <person name="Nichols A."/>
            <person name="Cepeda A.J."/>
            <person name="Yan W."/>
            <person name="Fan B."/>
            <person name="Jiang Y."/>
            <person name="Adhikari A."/>
            <person name="Zheng C.-J."/>
            <person name="Schuster L."/>
            <person name="Cowan T.M."/>
            <person name="Smanski M.J."/>
            <person name="Chevrette M.G."/>
            <person name="De Carvalho L.P.S."/>
            <person name="Shen B."/>
        </authorList>
    </citation>
    <scope>NUCLEOTIDE SEQUENCE [LARGE SCALE GENOMIC DNA]</scope>
    <source>
        <strain evidence="2 3">NPDC020602</strain>
    </source>
</reference>
<feature type="region of interest" description="Disordered" evidence="1">
    <location>
        <begin position="80"/>
        <end position="134"/>
    </location>
</feature>
<dbReference type="RefSeq" id="WP_398711931.1">
    <property type="nucleotide sequence ID" value="NZ_JBIRUI010000015.1"/>
</dbReference>
<proteinExistence type="predicted"/>
<accession>A0ABW7UFG8</accession>
<keyword evidence="3" id="KW-1185">Reference proteome</keyword>
<evidence type="ECO:0000256" key="1">
    <source>
        <dbReference type="SAM" id="MobiDB-lite"/>
    </source>
</evidence>
<name>A0ABW7UFG8_9ACTN</name>
<evidence type="ECO:0008006" key="4">
    <source>
        <dbReference type="Google" id="ProtNLM"/>
    </source>
</evidence>